<gene>
    <name evidence="2" type="ORF">GCM10010140_76700</name>
</gene>
<accession>A0ABQ2RLK3</accession>
<comment type="caution">
    <text evidence="2">The sequence shown here is derived from an EMBL/GenBank/DDBJ whole genome shotgun (WGS) entry which is preliminary data.</text>
</comment>
<evidence type="ECO:0008006" key="4">
    <source>
        <dbReference type="Google" id="ProtNLM"/>
    </source>
</evidence>
<keyword evidence="3" id="KW-1185">Reference proteome</keyword>
<evidence type="ECO:0000313" key="3">
    <source>
        <dbReference type="Proteomes" id="UP000611554"/>
    </source>
</evidence>
<sequence>MAVLGITLVLVVGVRLAPRDAPEKTSRSVPTPIEEDGASNARIIDKDQRVDVDTFGRQDSPLWPLVEELRSAAPQDDSTPTGSGREE</sequence>
<proteinExistence type="predicted"/>
<name>A0ABQ2RLK3_9ACTN</name>
<evidence type="ECO:0000313" key="2">
    <source>
        <dbReference type="EMBL" id="GGQ35345.1"/>
    </source>
</evidence>
<feature type="region of interest" description="Disordered" evidence="1">
    <location>
        <begin position="19"/>
        <end position="40"/>
    </location>
</feature>
<dbReference type="Proteomes" id="UP000611554">
    <property type="component" value="Unassembled WGS sequence"/>
</dbReference>
<reference evidence="3" key="1">
    <citation type="journal article" date="2019" name="Int. J. Syst. Evol. Microbiol.">
        <title>The Global Catalogue of Microorganisms (GCM) 10K type strain sequencing project: providing services to taxonomists for standard genome sequencing and annotation.</title>
        <authorList>
            <consortium name="The Broad Institute Genomics Platform"/>
            <consortium name="The Broad Institute Genome Sequencing Center for Infectious Disease"/>
            <person name="Wu L."/>
            <person name="Ma J."/>
        </authorList>
    </citation>
    <scope>NUCLEOTIDE SEQUENCE [LARGE SCALE GENOMIC DNA]</scope>
    <source>
        <strain evidence="3">JCM 3115</strain>
    </source>
</reference>
<evidence type="ECO:0000256" key="1">
    <source>
        <dbReference type="SAM" id="MobiDB-lite"/>
    </source>
</evidence>
<protein>
    <recommendedName>
        <fullName evidence="4">Secreted protein</fullName>
    </recommendedName>
</protein>
<organism evidence="2 3">
    <name type="scientific">Streptosporangium pseudovulgare</name>
    <dbReference type="NCBI Taxonomy" id="35765"/>
    <lineage>
        <taxon>Bacteria</taxon>
        <taxon>Bacillati</taxon>
        <taxon>Actinomycetota</taxon>
        <taxon>Actinomycetes</taxon>
        <taxon>Streptosporangiales</taxon>
        <taxon>Streptosporangiaceae</taxon>
        <taxon>Streptosporangium</taxon>
    </lineage>
</organism>
<dbReference type="EMBL" id="BMQJ01000040">
    <property type="protein sequence ID" value="GGQ35345.1"/>
    <property type="molecule type" value="Genomic_DNA"/>
</dbReference>